<gene>
    <name evidence="3" type="ORF">A2729_02355</name>
</gene>
<accession>A0A1G1XWI9</accession>
<comment type="caution">
    <text evidence="3">The sequence shown here is derived from an EMBL/GenBank/DDBJ whole genome shotgun (WGS) entry which is preliminary data.</text>
</comment>
<feature type="domain" description="Glycosyltransferase 2-like" evidence="2">
    <location>
        <begin position="200"/>
        <end position="393"/>
    </location>
</feature>
<sequence length="498" mass="59238">MLTEKVKYRILEIIPGFLVWLTFIFIIFLSFWQPLWAIYFIIVFDLYWLLRILYMLVYLLLSWGRFQRDRKIDWFSRLQNLDKDYREYYHLIFLPTYQEAYKVVAKPFLALSQCQYDLKKFIVVLAGEERDQENFLKIAEQIRQEFADKFFRFVVTIHPKNLPDELPGKGSNTNYAARQAQKLIDELKLDYAKIIVSNFDIDTCVHPLYFAYLAYKYLTHSNPTHASYQPIAVYNNNVWESNPIVRVVASSTTFWLFTDLSRSERLFTFSSHSMSFQALVDVGFWDKTIVTEDSRIFLQGLVRYQGDYQTVPMYIPVYMNTVDIGEFWRSLKNQYKQMRRWAWGVEHFPWMVRQFWFKQGVGHRVPFLKKIYYLWNQTEGVYSWATAPIIILLAGHLPLWLASSEERATALFQNAPHILAWLMRISMIGLIVIAVLYTIMLPEKPKRFRWHHYLIMILQWALVPLTLIIFGSIPAADAQTRLALGGHFRLGFWVTEKK</sequence>
<evidence type="ECO:0000313" key="4">
    <source>
        <dbReference type="Proteomes" id="UP000178930"/>
    </source>
</evidence>
<feature type="transmembrane region" description="Helical" evidence="1">
    <location>
        <begin position="12"/>
        <end position="32"/>
    </location>
</feature>
<name>A0A1G1XWI9_9BACT</name>
<dbReference type="Gene3D" id="3.90.550.10">
    <property type="entry name" value="Spore Coat Polysaccharide Biosynthesis Protein SpsA, Chain A"/>
    <property type="match status" value="1"/>
</dbReference>
<dbReference type="STRING" id="1797532.A2729_02355"/>
<protein>
    <recommendedName>
        <fullName evidence="2">Glycosyltransferase 2-like domain-containing protein</fullName>
    </recommendedName>
</protein>
<evidence type="ECO:0000313" key="3">
    <source>
        <dbReference type="EMBL" id="OGY44483.1"/>
    </source>
</evidence>
<reference evidence="3 4" key="1">
    <citation type="journal article" date="2016" name="Nat. Commun.">
        <title>Thousands of microbial genomes shed light on interconnected biogeochemical processes in an aquifer system.</title>
        <authorList>
            <person name="Anantharaman K."/>
            <person name="Brown C.T."/>
            <person name="Hug L.A."/>
            <person name="Sharon I."/>
            <person name="Castelle C.J."/>
            <person name="Probst A.J."/>
            <person name="Thomas B.C."/>
            <person name="Singh A."/>
            <person name="Wilkins M.J."/>
            <person name="Karaoz U."/>
            <person name="Brodie E.L."/>
            <person name="Williams K.H."/>
            <person name="Hubbard S.S."/>
            <person name="Banfield J.F."/>
        </authorList>
    </citation>
    <scope>NUCLEOTIDE SEQUENCE [LARGE SCALE GENOMIC DNA]</scope>
</reference>
<keyword evidence="1" id="KW-0812">Transmembrane</keyword>
<keyword evidence="1" id="KW-0472">Membrane</keyword>
<dbReference type="PANTHER" id="PTHR36851">
    <property type="entry name" value="UNNAMED PRODUCT"/>
    <property type="match status" value="1"/>
</dbReference>
<feature type="transmembrane region" description="Helical" evidence="1">
    <location>
        <begin position="38"/>
        <end position="61"/>
    </location>
</feature>
<keyword evidence="1" id="KW-1133">Transmembrane helix</keyword>
<dbReference type="EMBL" id="MHIB01000016">
    <property type="protein sequence ID" value="OGY44483.1"/>
    <property type="molecule type" value="Genomic_DNA"/>
</dbReference>
<dbReference type="InterPro" id="IPR029044">
    <property type="entry name" value="Nucleotide-diphossugar_trans"/>
</dbReference>
<dbReference type="Proteomes" id="UP000178930">
    <property type="component" value="Unassembled WGS sequence"/>
</dbReference>
<dbReference type="Pfam" id="PF13632">
    <property type="entry name" value="Glyco_trans_2_3"/>
    <property type="match status" value="1"/>
</dbReference>
<dbReference type="InterPro" id="IPR001173">
    <property type="entry name" value="Glyco_trans_2-like"/>
</dbReference>
<evidence type="ECO:0000256" key="1">
    <source>
        <dbReference type="SAM" id="Phobius"/>
    </source>
</evidence>
<feature type="transmembrane region" description="Helical" evidence="1">
    <location>
        <begin position="381"/>
        <end position="401"/>
    </location>
</feature>
<feature type="transmembrane region" description="Helical" evidence="1">
    <location>
        <begin position="421"/>
        <end position="441"/>
    </location>
</feature>
<dbReference type="AlphaFoldDB" id="A0A1G1XWI9"/>
<dbReference type="SUPFAM" id="SSF53448">
    <property type="entry name" value="Nucleotide-diphospho-sugar transferases"/>
    <property type="match status" value="1"/>
</dbReference>
<organism evidence="3 4">
    <name type="scientific">Candidatus Buchananbacteria bacterium RIFCSPHIGHO2_01_FULL_39_14</name>
    <dbReference type="NCBI Taxonomy" id="1797532"/>
    <lineage>
        <taxon>Bacteria</taxon>
        <taxon>Candidatus Buchananiibacteriota</taxon>
    </lineage>
</organism>
<dbReference type="PANTHER" id="PTHR36851:SF1">
    <property type="entry name" value="GLYCO_TRANS_2-LIKE DOMAIN-CONTAINING PROTEIN"/>
    <property type="match status" value="1"/>
</dbReference>
<feature type="transmembrane region" description="Helical" evidence="1">
    <location>
        <begin position="453"/>
        <end position="473"/>
    </location>
</feature>
<proteinExistence type="predicted"/>
<evidence type="ECO:0000259" key="2">
    <source>
        <dbReference type="Pfam" id="PF13632"/>
    </source>
</evidence>